<comment type="catalytic activity">
    <reaction evidence="21">
        <text>decanoyl-CoA + H2O = decanoate + CoA + H(+)</text>
        <dbReference type="Rhea" id="RHEA:40059"/>
        <dbReference type="ChEBI" id="CHEBI:15377"/>
        <dbReference type="ChEBI" id="CHEBI:15378"/>
        <dbReference type="ChEBI" id="CHEBI:27689"/>
        <dbReference type="ChEBI" id="CHEBI:57287"/>
        <dbReference type="ChEBI" id="CHEBI:61430"/>
    </reaction>
    <physiologicalReaction direction="left-to-right" evidence="21">
        <dbReference type="Rhea" id="RHEA:40060"/>
    </physiologicalReaction>
</comment>
<proteinExistence type="inferred from homology"/>
<evidence type="ECO:0000256" key="4">
    <source>
        <dbReference type="ARBA" id="ARBA00022475"/>
    </source>
</evidence>
<dbReference type="Gene3D" id="3.10.129.10">
    <property type="entry name" value="Hotdog Thioesterase"/>
    <property type="match status" value="1"/>
</dbReference>
<dbReference type="GO" id="GO:0006631">
    <property type="term" value="P:fatty acid metabolic process"/>
    <property type="evidence" value="ECO:0007669"/>
    <property type="project" value="UniProtKB-KW"/>
</dbReference>
<keyword evidence="11" id="KW-0472">Membrane</keyword>
<evidence type="ECO:0000256" key="10">
    <source>
        <dbReference type="ARBA" id="ARBA00023098"/>
    </source>
</evidence>
<evidence type="ECO:0000256" key="11">
    <source>
        <dbReference type="ARBA" id="ARBA00023136"/>
    </source>
</evidence>
<organism evidence="25 26">
    <name type="scientific">Pelovirga terrestris</name>
    <dbReference type="NCBI Taxonomy" id="2771352"/>
    <lineage>
        <taxon>Bacteria</taxon>
        <taxon>Pseudomonadati</taxon>
        <taxon>Thermodesulfobacteriota</taxon>
        <taxon>Desulfuromonadia</taxon>
        <taxon>Geobacterales</taxon>
        <taxon>Geobacteraceae</taxon>
        <taxon>Pelovirga</taxon>
    </lineage>
</organism>
<dbReference type="GO" id="GO:0005737">
    <property type="term" value="C:cytoplasm"/>
    <property type="evidence" value="ECO:0007669"/>
    <property type="project" value="UniProtKB-SubCell"/>
</dbReference>
<evidence type="ECO:0000256" key="1">
    <source>
        <dbReference type="ARBA" id="ARBA00004170"/>
    </source>
</evidence>
<keyword evidence="8" id="KW-0276">Fatty acid metabolism</keyword>
<dbReference type="EMBL" id="JACWUN010000004">
    <property type="protein sequence ID" value="MBD1399965.1"/>
    <property type="molecule type" value="Genomic_DNA"/>
</dbReference>
<evidence type="ECO:0000259" key="24">
    <source>
        <dbReference type="Pfam" id="PF03061"/>
    </source>
</evidence>
<evidence type="ECO:0000313" key="25">
    <source>
        <dbReference type="EMBL" id="MBD1399965.1"/>
    </source>
</evidence>
<keyword evidence="4" id="KW-1003">Cell membrane</keyword>
<feature type="domain" description="Thioesterase" evidence="24">
    <location>
        <begin position="46"/>
        <end position="121"/>
    </location>
</feature>
<sequence length="160" mass="17714">MQPISRECLVCGTENALGIKARFFETTTKELIALFTLHHQHQSYPGIAHGGISATVLDEVIGRAIMIDHDHQTFGMTLDLQVRYRKPVPLDVELKVVGRIDSAKGRLFEGSGELYLPDGSVAVEAHGKYMKRRIDQITVADFTDTSWVLPEGEVPATIVI</sequence>
<dbReference type="GO" id="GO:0016790">
    <property type="term" value="F:thiolester hydrolase activity"/>
    <property type="evidence" value="ECO:0007669"/>
    <property type="project" value="UniProtKB-ARBA"/>
</dbReference>
<dbReference type="PANTHER" id="PTHR12418:SF19">
    <property type="entry name" value="ACYL-COENZYME A THIOESTERASE THEM4"/>
    <property type="match status" value="1"/>
</dbReference>
<comment type="catalytic activity">
    <reaction evidence="22">
        <text>dodecanoyl-CoA + H2O = dodecanoate + CoA + H(+)</text>
        <dbReference type="Rhea" id="RHEA:30135"/>
        <dbReference type="ChEBI" id="CHEBI:15377"/>
        <dbReference type="ChEBI" id="CHEBI:15378"/>
        <dbReference type="ChEBI" id="CHEBI:18262"/>
        <dbReference type="ChEBI" id="CHEBI:57287"/>
        <dbReference type="ChEBI" id="CHEBI:57375"/>
    </reaction>
    <physiologicalReaction direction="left-to-right" evidence="22">
        <dbReference type="Rhea" id="RHEA:30136"/>
    </physiologicalReaction>
</comment>
<comment type="catalytic activity">
    <reaction evidence="14">
        <text>(9Z)-octadecenoyl-CoA + H2O = (9Z)-octadecenoate + CoA + H(+)</text>
        <dbReference type="Rhea" id="RHEA:40139"/>
        <dbReference type="ChEBI" id="CHEBI:15377"/>
        <dbReference type="ChEBI" id="CHEBI:15378"/>
        <dbReference type="ChEBI" id="CHEBI:30823"/>
        <dbReference type="ChEBI" id="CHEBI:57287"/>
        <dbReference type="ChEBI" id="CHEBI:57387"/>
    </reaction>
    <physiologicalReaction direction="left-to-right" evidence="14">
        <dbReference type="Rhea" id="RHEA:40140"/>
    </physiologicalReaction>
</comment>
<dbReference type="PANTHER" id="PTHR12418">
    <property type="entry name" value="ACYL-COENZYME A THIOESTERASE THEM4"/>
    <property type="match status" value="1"/>
</dbReference>
<evidence type="ECO:0000256" key="18">
    <source>
        <dbReference type="ARBA" id="ARBA00043210"/>
    </source>
</evidence>
<comment type="catalytic activity">
    <reaction evidence="13">
        <text>(5Z,8Z,11Z,14Z)-eicosatetraenoyl-CoA + H2O = (5Z,8Z,11Z,14Z)-eicosatetraenoate + CoA + H(+)</text>
        <dbReference type="Rhea" id="RHEA:40151"/>
        <dbReference type="ChEBI" id="CHEBI:15377"/>
        <dbReference type="ChEBI" id="CHEBI:15378"/>
        <dbReference type="ChEBI" id="CHEBI:32395"/>
        <dbReference type="ChEBI" id="CHEBI:57287"/>
        <dbReference type="ChEBI" id="CHEBI:57368"/>
    </reaction>
    <physiologicalReaction direction="left-to-right" evidence="13">
        <dbReference type="Rhea" id="RHEA:40152"/>
    </physiologicalReaction>
</comment>
<evidence type="ECO:0000256" key="16">
    <source>
        <dbReference type="ARBA" id="ARBA00038848"/>
    </source>
</evidence>
<dbReference type="InterPro" id="IPR029069">
    <property type="entry name" value="HotDog_dom_sf"/>
</dbReference>
<reference evidence="25" key="1">
    <citation type="submission" date="2020-09" db="EMBL/GenBank/DDBJ databases">
        <title>Pelobacter alkaliphilus sp. nov., a novel anaerobic arsenate-reducing bacterium from terrestrial mud volcano.</title>
        <authorList>
            <person name="Khomyakova M.A."/>
            <person name="Merkel A.Y."/>
            <person name="Slobodkin A.I."/>
        </authorList>
    </citation>
    <scope>NUCLEOTIDE SEQUENCE</scope>
    <source>
        <strain evidence="25">M08fum</strain>
    </source>
</reference>
<dbReference type="EC" id="3.1.2.2" evidence="16"/>
<keyword evidence="7" id="KW-0378">Hydrolase</keyword>
<evidence type="ECO:0000256" key="7">
    <source>
        <dbReference type="ARBA" id="ARBA00022801"/>
    </source>
</evidence>
<keyword evidence="26" id="KW-1185">Reference proteome</keyword>
<dbReference type="InterPro" id="IPR052365">
    <property type="entry name" value="THEM4/THEM5_acyl-CoA_thioest"/>
</dbReference>
<evidence type="ECO:0000256" key="17">
    <source>
        <dbReference type="ARBA" id="ARBA00040123"/>
    </source>
</evidence>
<keyword evidence="9" id="KW-0809">Transit peptide</keyword>
<evidence type="ECO:0000256" key="20">
    <source>
        <dbReference type="ARBA" id="ARBA00047734"/>
    </source>
</evidence>
<evidence type="ECO:0000256" key="21">
    <source>
        <dbReference type="ARBA" id="ARBA00047969"/>
    </source>
</evidence>
<dbReference type="GO" id="GO:0016020">
    <property type="term" value="C:membrane"/>
    <property type="evidence" value="ECO:0007669"/>
    <property type="project" value="UniProtKB-SubCell"/>
</dbReference>
<evidence type="ECO:0000313" key="26">
    <source>
        <dbReference type="Proteomes" id="UP000632828"/>
    </source>
</evidence>
<comment type="catalytic activity">
    <reaction evidence="23">
        <text>tetradecanoyl-CoA + H2O = tetradecanoate + CoA + H(+)</text>
        <dbReference type="Rhea" id="RHEA:40119"/>
        <dbReference type="ChEBI" id="CHEBI:15377"/>
        <dbReference type="ChEBI" id="CHEBI:15378"/>
        <dbReference type="ChEBI" id="CHEBI:30807"/>
        <dbReference type="ChEBI" id="CHEBI:57287"/>
        <dbReference type="ChEBI" id="CHEBI:57385"/>
    </reaction>
    <physiologicalReaction direction="left-to-right" evidence="23">
        <dbReference type="Rhea" id="RHEA:40120"/>
    </physiologicalReaction>
</comment>
<evidence type="ECO:0000256" key="3">
    <source>
        <dbReference type="ARBA" id="ARBA00004632"/>
    </source>
</evidence>
<dbReference type="Pfam" id="PF03061">
    <property type="entry name" value="4HBT"/>
    <property type="match status" value="1"/>
</dbReference>
<evidence type="ECO:0000256" key="23">
    <source>
        <dbReference type="ARBA" id="ARBA00048180"/>
    </source>
</evidence>
<protein>
    <recommendedName>
        <fullName evidence="17">Acyl-coenzyme A thioesterase THEM4</fullName>
        <ecNumber evidence="16">3.1.2.2</ecNumber>
    </recommendedName>
    <alternativeName>
        <fullName evidence="18">Thioesterase superfamily member 4</fullName>
    </alternativeName>
</protein>
<evidence type="ECO:0000256" key="12">
    <source>
        <dbReference type="ARBA" id="ARBA00023273"/>
    </source>
</evidence>
<evidence type="ECO:0000256" key="2">
    <source>
        <dbReference type="ARBA" id="ARBA00004496"/>
    </source>
</evidence>
<keyword evidence="5" id="KW-0963">Cytoplasm</keyword>
<dbReference type="AlphaFoldDB" id="A0A8J6QU71"/>
<comment type="similarity">
    <text evidence="15">Belongs to the THEM4/THEM5 thioesterase family.</text>
</comment>
<keyword evidence="6" id="KW-0053">Apoptosis</keyword>
<evidence type="ECO:0000256" key="15">
    <source>
        <dbReference type="ARBA" id="ARBA00038456"/>
    </source>
</evidence>
<evidence type="ECO:0000256" key="6">
    <source>
        <dbReference type="ARBA" id="ARBA00022703"/>
    </source>
</evidence>
<comment type="subcellular location">
    <subcellularLocation>
        <location evidence="3">Cell projection</location>
        <location evidence="3">Ruffle membrane</location>
    </subcellularLocation>
    <subcellularLocation>
        <location evidence="2">Cytoplasm</location>
    </subcellularLocation>
    <subcellularLocation>
        <location evidence="1">Membrane</location>
        <topology evidence="1">Peripheral membrane protein</topology>
    </subcellularLocation>
</comment>
<evidence type="ECO:0000256" key="13">
    <source>
        <dbReference type="ARBA" id="ARBA00035852"/>
    </source>
</evidence>
<evidence type="ECO:0000256" key="8">
    <source>
        <dbReference type="ARBA" id="ARBA00022832"/>
    </source>
</evidence>
<dbReference type="SUPFAM" id="SSF54637">
    <property type="entry name" value="Thioesterase/thiol ester dehydrase-isomerase"/>
    <property type="match status" value="1"/>
</dbReference>
<dbReference type="CDD" id="cd03443">
    <property type="entry name" value="PaaI_thioesterase"/>
    <property type="match status" value="1"/>
</dbReference>
<evidence type="ECO:0000256" key="19">
    <source>
        <dbReference type="ARBA" id="ARBA00047588"/>
    </source>
</evidence>
<accession>A0A8J6QU71</accession>
<dbReference type="InterPro" id="IPR006683">
    <property type="entry name" value="Thioestr_dom"/>
</dbReference>
<comment type="catalytic activity">
    <reaction evidence="19">
        <text>octanoyl-CoA + H2O = octanoate + CoA + H(+)</text>
        <dbReference type="Rhea" id="RHEA:30143"/>
        <dbReference type="ChEBI" id="CHEBI:15377"/>
        <dbReference type="ChEBI" id="CHEBI:15378"/>
        <dbReference type="ChEBI" id="CHEBI:25646"/>
        <dbReference type="ChEBI" id="CHEBI:57287"/>
        <dbReference type="ChEBI" id="CHEBI:57386"/>
    </reaction>
    <physiologicalReaction direction="left-to-right" evidence="19">
        <dbReference type="Rhea" id="RHEA:30144"/>
    </physiologicalReaction>
</comment>
<evidence type="ECO:0000256" key="9">
    <source>
        <dbReference type="ARBA" id="ARBA00022946"/>
    </source>
</evidence>
<evidence type="ECO:0000256" key="5">
    <source>
        <dbReference type="ARBA" id="ARBA00022490"/>
    </source>
</evidence>
<evidence type="ECO:0000256" key="22">
    <source>
        <dbReference type="ARBA" id="ARBA00048074"/>
    </source>
</evidence>
<dbReference type="Proteomes" id="UP000632828">
    <property type="component" value="Unassembled WGS sequence"/>
</dbReference>
<gene>
    <name evidence="25" type="ORF">ICT70_04700</name>
</gene>
<comment type="catalytic activity">
    <reaction evidence="20">
        <text>hexadecanoyl-CoA + H2O = hexadecanoate + CoA + H(+)</text>
        <dbReference type="Rhea" id="RHEA:16645"/>
        <dbReference type="ChEBI" id="CHEBI:7896"/>
        <dbReference type="ChEBI" id="CHEBI:15377"/>
        <dbReference type="ChEBI" id="CHEBI:15378"/>
        <dbReference type="ChEBI" id="CHEBI:57287"/>
        <dbReference type="ChEBI" id="CHEBI:57379"/>
        <dbReference type="EC" id="3.1.2.2"/>
    </reaction>
    <physiologicalReaction direction="left-to-right" evidence="20">
        <dbReference type="Rhea" id="RHEA:16646"/>
    </physiologicalReaction>
</comment>
<name>A0A8J6QU71_9BACT</name>
<keyword evidence="12" id="KW-0966">Cell projection</keyword>
<comment type="caution">
    <text evidence="25">The sequence shown here is derived from an EMBL/GenBank/DDBJ whole genome shotgun (WGS) entry which is preliminary data.</text>
</comment>
<keyword evidence="10" id="KW-0443">Lipid metabolism</keyword>
<evidence type="ECO:0000256" key="14">
    <source>
        <dbReference type="ARBA" id="ARBA00037002"/>
    </source>
</evidence>